<accession>A0AA38LSD6</accession>
<dbReference type="GeneID" id="77730479"/>
<comment type="caution">
    <text evidence="1">The sequence shown here is derived from an EMBL/GenBank/DDBJ whole genome shotgun (WGS) entry which is preliminary data.</text>
</comment>
<gene>
    <name evidence="1" type="ORF">MKK02DRAFT_40792</name>
</gene>
<dbReference type="AlphaFoldDB" id="A0AA38LSD6"/>
<dbReference type="Proteomes" id="UP001164286">
    <property type="component" value="Unassembled WGS sequence"/>
</dbReference>
<dbReference type="RefSeq" id="XP_052942266.1">
    <property type="nucleotide sequence ID" value="XM_053091274.1"/>
</dbReference>
<keyword evidence="2" id="KW-1185">Reference proteome</keyword>
<evidence type="ECO:0000313" key="2">
    <source>
        <dbReference type="Proteomes" id="UP001164286"/>
    </source>
</evidence>
<name>A0AA38LSD6_9TREE</name>
<protein>
    <submittedName>
        <fullName evidence="1">Uncharacterized protein</fullName>
    </submittedName>
</protein>
<organism evidence="1 2">
    <name type="scientific">Dioszegia hungarica</name>
    <dbReference type="NCBI Taxonomy" id="4972"/>
    <lineage>
        <taxon>Eukaryota</taxon>
        <taxon>Fungi</taxon>
        <taxon>Dikarya</taxon>
        <taxon>Basidiomycota</taxon>
        <taxon>Agaricomycotina</taxon>
        <taxon>Tremellomycetes</taxon>
        <taxon>Tremellales</taxon>
        <taxon>Bulleribasidiaceae</taxon>
        <taxon>Dioszegia</taxon>
    </lineage>
</organism>
<dbReference type="EMBL" id="JAKWFO010000014">
    <property type="protein sequence ID" value="KAI9632489.1"/>
    <property type="molecule type" value="Genomic_DNA"/>
</dbReference>
<proteinExistence type="predicted"/>
<sequence>MSDIALYGFTNGTVIPLPSRYIQSHITGIIDGWTDPQSCIPCGKTHSWEVCRFSNDQQHDAYDEGIMIRDTTSPTPRNIPLVIIPRNPAQPRAPYDAIQASKDEALAPNAGEVCSLDRLVALVRESLKDANGVQMPLLGPVQVDCSDRTGATKAFRPRRAFMFDNLGPSHPSIPKAFVPFEHFDLLQDATLTADLTAFSGFTHGCLLSTFLTTLEEGASTCPGVLIFQGSRDMNTQAGSQWRILVAWFRTGRWAEPTAIFSPTTSCLVYETPS</sequence>
<reference evidence="1" key="1">
    <citation type="journal article" date="2022" name="G3 (Bethesda)">
        <title>High quality genome of the basidiomycete yeast Dioszegia hungarica PDD-24b-2 isolated from cloud water.</title>
        <authorList>
            <person name="Jarrige D."/>
            <person name="Haridas S."/>
            <person name="Bleykasten-Grosshans C."/>
            <person name="Joly M."/>
            <person name="Nadalig T."/>
            <person name="Sancelme M."/>
            <person name="Vuilleumier S."/>
            <person name="Grigoriev I.V."/>
            <person name="Amato P."/>
            <person name="Bringel F."/>
        </authorList>
    </citation>
    <scope>NUCLEOTIDE SEQUENCE</scope>
    <source>
        <strain evidence="1">PDD-24b-2</strain>
    </source>
</reference>
<evidence type="ECO:0000313" key="1">
    <source>
        <dbReference type="EMBL" id="KAI9632489.1"/>
    </source>
</evidence>